<keyword evidence="3" id="KW-1185">Reference proteome</keyword>
<dbReference type="AlphaFoldDB" id="A0A9Q0GNR3"/>
<comment type="caution">
    <text evidence="2">The sequence shown here is derived from an EMBL/GenBank/DDBJ whole genome shotgun (WGS) entry which is preliminary data.</text>
</comment>
<accession>A0A9Q0GNR3</accession>
<dbReference type="Proteomes" id="UP001141806">
    <property type="component" value="Unassembled WGS sequence"/>
</dbReference>
<proteinExistence type="predicted"/>
<name>A0A9Q0GNR3_9MAGN</name>
<evidence type="ECO:0000313" key="3">
    <source>
        <dbReference type="Proteomes" id="UP001141806"/>
    </source>
</evidence>
<gene>
    <name evidence="2" type="ORF">NE237_019513</name>
</gene>
<evidence type="ECO:0000313" key="2">
    <source>
        <dbReference type="EMBL" id="KAJ4941340.1"/>
    </source>
</evidence>
<dbReference type="EMBL" id="JAMYWD010001716">
    <property type="protein sequence ID" value="KAJ4941340.1"/>
    <property type="molecule type" value="Genomic_DNA"/>
</dbReference>
<protein>
    <submittedName>
        <fullName evidence="2">Uncharacterized protein</fullName>
    </submittedName>
</protein>
<reference evidence="2" key="1">
    <citation type="journal article" date="2023" name="Plant J.">
        <title>The genome of the king protea, Protea cynaroides.</title>
        <authorList>
            <person name="Chang J."/>
            <person name="Duong T.A."/>
            <person name="Schoeman C."/>
            <person name="Ma X."/>
            <person name="Roodt D."/>
            <person name="Barker N."/>
            <person name="Li Z."/>
            <person name="Van de Peer Y."/>
            <person name="Mizrachi E."/>
        </authorList>
    </citation>
    <scope>NUCLEOTIDE SEQUENCE</scope>
    <source>
        <tissue evidence="2">Young leaves</tissue>
    </source>
</reference>
<evidence type="ECO:0000256" key="1">
    <source>
        <dbReference type="SAM" id="MobiDB-lite"/>
    </source>
</evidence>
<organism evidence="2 3">
    <name type="scientific">Protea cynaroides</name>
    <dbReference type="NCBI Taxonomy" id="273540"/>
    <lineage>
        <taxon>Eukaryota</taxon>
        <taxon>Viridiplantae</taxon>
        <taxon>Streptophyta</taxon>
        <taxon>Embryophyta</taxon>
        <taxon>Tracheophyta</taxon>
        <taxon>Spermatophyta</taxon>
        <taxon>Magnoliopsida</taxon>
        <taxon>Proteales</taxon>
        <taxon>Proteaceae</taxon>
        <taxon>Protea</taxon>
    </lineage>
</organism>
<feature type="region of interest" description="Disordered" evidence="1">
    <location>
        <begin position="189"/>
        <end position="211"/>
    </location>
</feature>
<sequence length="224" mass="25083">MTPITLDLSISTLTTPDLPVMTLTALGPSLSAQASPMRTIKEKITAIWDAHPRGSPYWSKWNVKDIDNGLVLPQISRELLEGICLLKDSGLFASKDDGELMEQVSLGFINLIDPILDCMGQFDTFRKNICSIQLARDEAVNSYESQIVEVTLMSIELQMAKEHTIVEKQKAEDAILMWASLEEAKSALEKAKEESDMKANKLVKREADSERSSLKLKRLRRVMS</sequence>